<dbReference type="Proteomes" id="UP000789366">
    <property type="component" value="Unassembled WGS sequence"/>
</dbReference>
<gene>
    <name evidence="1" type="ORF">SPELUC_LOCUS4106</name>
</gene>
<evidence type="ECO:0000313" key="2">
    <source>
        <dbReference type="Proteomes" id="UP000789366"/>
    </source>
</evidence>
<organism evidence="1 2">
    <name type="scientific">Cetraspora pellucida</name>
    <dbReference type="NCBI Taxonomy" id="1433469"/>
    <lineage>
        <taxon>Eukaryota</taxon>
        <taxon>Fungi</taxon>
        <taxon>Fungi incertae sedis</taxon>
        <taxon>Mucoromycota</taxon>
        <taxon>Glomeromycotina</taxon>
        <taxon>Glomeromycetes</taxon>
        <taxon>Diversisporales</taxon>
        <taxon>Gigasporaceae</taxon>
        <taxon>Cetraspora</taxon>
    </lineage>
</organism>
<proteinExistence type="predicted"/>
<protein>
    <submittedName>
        <fullName evidence="1">10515_t:CDS:1</fullName>
    </submittedName>
</protein>
<sequence length="118" mass="13514">NGEGSVKEDNEIGLHTHTVPYSRQNNINDNISTYDESLTSNIIKRPNILSSGYDNLSVSSLAVNHEQYNEQSYVLASRRILQTQQSNYHTSNYHTLTEGSSYQMQSKKQETNREIIKF</sequence>
<evidence type="ECO:0000313" key="1">
    <source>
        <dbReference type="EMBL" id="CAG8524981.1"/>
    </source>
</evidence>
<keyword evidence="2" id="KW-1185">Reference proteome</keyword>
<accession>A0ACA9LGX3</accession>
<feature type="non-terminal residue" evidence="1">
    <location>
        <position position="1"/>
    </location>
</feature>
<name>A0ACA9LGX3_9GLOM</name>
<reference evidence="1" key="1">
    <citation type="submission" date="2021-06" db="EMBL/GenBank/DDBJ databases">
        <authorList>
            <person name="Kallberg Y."/>
            <person name="Tangrot J."/>
            <person name="Rosling A."/>
        </authorList>
    </citation>
    <scope>NUCLEOTIDE SEQUENCE</scope>
    <source>
        <strain evidence="1">28 12/20/2015</strain>
    </source>
</reference>
<dbReference type="EMBL" id="CAJVPW010003495">
    <property type="protein sequence ID" value="CAG8524981.1"/>
    <property type="molecule type" value="Genomic_DNA"/>
</dbReference>
<comment type="caution">
    <text evidence="1">The sequence shown here is derived from an EMBL/GenBank/DDBJ whole genome shotgun (WGS) entry which is preliminary data.</text>
</comment>